<dbReference type="PANTHER" id="PTHR12517">
    <property type="entry name" value="VACUOLAR PROTEIN SORTING-ASSOCIATED PROTEIN 13B"/>
    <property type="match status" value="1"/>
</dbReference>
<evidence type="ECO:0000259" key="3">
    <source>
        <dbReference type="Pfam" id="PF12624"/>
    </source>
</evidence>
<reference evidence="5" key="1">
    <citation type="submission" date="2025-08" db="UniProtKB">
        <authorList>
            <consortium name="RefSeq"/>
        </authorList>
    </citation>
    <scope>IDENTIFICATION</scope>
    <source>
        <strain evidence="5">USDA-PBARC FA_bdor</strain>
        <tissue evidence="5">Whole organism</tissue>
    </source>
</reference>
<name>A0A9R1TNX6_9HYME</name>
<keyword evidence="4" id="KW-1185">Reference proteome</keyword>
<dbReference type="GeneID" id="105272268"/>
<dbReference type="CTD" id="157680"/>
<dbReference type="KEGG" id="fas:105272268"/>
<organism evidence="4 5">
    <name type="scientific">Fopius arisanus</name>
    <dbReference type="NCBI Taxonomy" id="64838"/>
    <lineage>
        <taxon>Eukaryota</taxon>
        <taxon>Metazoa</taxon>
        <taxon>Ecdysozoa</taxon>
        <taxon>Arthropoda</taxon>
        <taxon>Hexapoda</taxon>
        <taxon>Insecta</taxon>
        <taxon>Pterygota</taxon>
        <taxon>Neoptera</taxon>
        <taxon>Endopterygota</taxon>
        <taxon>Hymenoptera</taxon>
        <taxon>Apocrita</taxon>
        <taxon>Ichneumonoidea</taxon>
        <taxon>Braconidae</taxon>
        <taxon>Opiinae</taxon>
        <taxon>Fopius</taxon>
    </lineage>
</organism>
<sequence>MFKLESYITPVLLNYVGKYVKNFKPEQSQVSLWGGDAAFQNLDLRLNVLNEQLDLPFSFVSGHIHELLIHVPWVKITSEPIVITINTIECILKMKDNSEKEEEITPRVQDSFQDDTPPGYMKSIVTKVVNNITINCNNLILKFVEEDIVLSVNIRCLSMQTVNDSWQPTFTDVNDMILRKVITIEDLTLCLDKMDSSGKIDIYQDPVVYRCSMTIRAIINCQSSSSRRSTITRFDIHSSKMEFSITEQQIPMILRLISMLMALQSKRAILNRRKSSMSEEIQSEIGEIDESISQTPISNSNGWGTWAWNTVASVLPVVWDDELSMDQPLNYVGQTIQFGIYIEDAILTLKTMETIKESFTHKSMKIRYRPFLTLKLSGVVAEAVQQGITVTAYRMGIGNVQLSPRGNCSCGFVEVKANAELPLYLFAGNSINNYLKDTLFDDNFTITRLITKDYNDDIQERLSSDSSTREFFRNCPAICLDFVHVIQLPDDIRQDELLDLARNFEYSNYHEKESAKLFIGNVSIRICSGFIHRLPAITGAIEKSDILNCIPRKIEPAVNELPPVTVEEYEALNDFVPMTETSVEIYDLSIQFQLADHRNNSRRNKLPQTKPLDYPRLLLNFDNIQGKIIAPMYCFRLAACASKQRILSDKMLRECYKRIEGGISGFTSLLYLTESCHTSLVMPSSLSFSMETLIYPQYWVNIESINVPRVIQDCRLDNLTMTSTKAKFMVSQAILTSLFHPEAMGNPLMCSSLFQDAFNETNATYLELSIENINYSSIMLLGSFTKTLSIGSIRIFALNDTAQAFVLSGPENPENLDSKLLAVSVRFPENPEAQEHGVIISLKISQTRASLDPLFIHWLQYQSIFYETDLSTVLSDNHGTEETSSDTSTRKKTFPSLHENVHSPSEKDRKWNWILESSKPQSNQKEVKTRIGITKKVTHSYFWWKRIGLICSVEPLVIYMPSRSLDGIGMNGLEEAKDRAILNPQEDLEIFVVKTAHLTLHSANFSADQLLDDNLSISSIHQLPNNFPWALNMSDFHCYTLGSTQTRGKLNFLRMESLNATIDATIKPNVNSSVESMNTLGFCIYVGTSPIKISCSESQMRLLSEIIQRCSRILELYVNQSPRNREEQGDISIVNQQQVLQSPPILCTEETDTTSTTSTSKNESEDDNPVVMTAWIQWTITKVSIKLYSMHPVSHVERKMVVELEDIITSLDWQPIYIQLKNKVTTATVFHYVRSALNDSWRLGEFSGIIMCLGEQEDLVKAVEEDDFLTITVTRAKSNNVYNKWSYHKHHKTHKDHYTYLDDPSISNYITEIVIKLQILEVILPLDVLKTYLDILTIGIYVSPRSPGSLCSSNSPINPTPRKSFPLIYADLKGVTLVFPVLTKRNDLQHDTIVFRTESISINPHAENPICRVILRPDIYELAAQGNILSTPGSAVEDRQYEIKINEILGYSTSWIHRQVNLTKRNAQASLYTMNENPALEWNNMTDTGENIEAQCLSLTSNFDVCCIVAPPIIYKSETIVCGKAVEITCLSDIDIAVNLEQIKLMNILVEQLVELSQGPDDLEEVVNRGNGENSQQLVDSPVKEGNDRHLDNHGEYGQDSGVDVDMSSTDVGCHLRSHSKNPMILPFEYLMNFGKISVTIYENLRTKSIKNSSIYPLIHLLVNQPNTYISQQNVTRIFQINCFDLSVSFPDEGRAMETVPTPGDFKRMLIETKSGDPHPNTGIPPSFVIIKIQTDVNKKLINIDMGRPTRVNLSLPLMDLIDSTREKLSNCFKSPMSSRGEESPESPGKIQETGVLHLPNVNITTKQVVLALKCDSTSELIVSLSSLSAGMTSRPRKMSGNLNLSSAMITTNVYRNYRVFLNPMSCHCGINVSWEPWHDPQDIPQTRIQVYSDHIHLDIGPEQLRVLRSVQRDLESLSDKFISPSNVETHQRKVSSAEQHYQDDLKVGAFQFIDGTADDMPLPYQVIFSQHPNQSMVWRYPQPRILTRLHVNSILQSIIEDNEIEFEGILCVIEFWSESLSSYQRYIEFPIMEIQKPTFKLPNKFPTRAVACVWRLTLHSGDLDSRNLAGSLRIDSYFNSSLISGVEVTMNVKAIDLSFYNQIDTSVYRNLSAPLEHFRLNNIVPSTQCFSIVRQRNVLFVFNKWEDSLLVDLSGSLSVEIMDYAYLRMQTFLEEVSGKIQVSKSDHTNVVMMWQEVSLRFGPEISHTLTLSFNLWRSALEGDERILRNDGVILSRIVVANSCNVPVRFGQSKSPDDILLQTSDCYFYSWCHNDNQSMRIAMKSTGWIWSRPFNVRCDGIRRIIFDKSYNSGVHVNIKSLSPTQKLINFCGQLIICNSLVEDFELRLLRYDNSSKSRKIIYEDGSYVLTSAKPLSMVIDEKDYFAIRLRFSKSTNSWTGDIPLHANAKCDQPWLVKVPHQGRDKFLSIWVRIIQESTDNGRILVILSPLYVIRSFLPVEVGVKVETPTLSSSFDTTIPGCGELQQVNCPGTFENFHQLTFHSGYEISTLQTSIPISYNCVDQRNFFKRPLKEDIDQILEDLISWRARSPWPKDEDENTWRAVKQGRTHAFVRYQDAGIVSSTLLFEIRPWCYMMNSSGRSLSIISTSDHLVEIPHLGVAAPPKLDGIFHIQIEIEDELYDSPPLQLASSEWNRGFIMPQISGLIPVDGTIKVNIDCGTRGTCCLVVNSSVQEEIRTIRVMSSHIFCNFTNHRLIISTLSACPSSSGVHIPENLDLSSRECLPSSLKKEGIPISQWHHLTEPETPGKNQIPFILLNAGFGWSCPSRVEQGISRNCLAIPLDDSSIPIVITTQKDKDVTYVVASYDEHPQLLIINKCSFDLIIRQSNSSRCSFEVDSPPFSWSCCVPSGKSRYYTTPNVGRLIPDAANARETKCFLHLSSKDNDWFKIIDLPVEKPIRFDQYLQIDTQRDLKIMVESRGHTVHINIEPKSEIEVSVKDIRSRLVLEGISPRSSDHNRPAEVAGIIENPSICLTDGLFDEKIPLKCPDEDDEKFLTLYIKGINLAISLDTADSNQRIEVATFYLLHTIINITSTMKCLSLGIMIGDLQFDNQMFDQGGFDFPVVLISQKPSIKLEKSFVSSSLENCMSELRKGSLFSLECLWERIDGRNACKNVHVRISPINIYIEDKYVTQLLEYATSMVRPCCIMSGDSIILQSLVAKETINIPTNVIIDAGIMSSPLRIQGLMIEPISILLSVHTSVRLYVALDHSPLHFGVFERENLFTTPYRLGNALTMHYLSGAIFGAGWVVGSLEILGSPGSFAQALGSGLKDFIALPFQGLLQGPWGFIVGITHGSASLMKNITAGTVNSVTKLASSVARNLDRLTLDEEHLQRQEESRRMRPQGMAQGLYQGLTGFGISILAAVAGLAHHPLQNLLNGETSAKGLMTGVGLGLVGVVTKPLSGAAELVALTGQGLLQRTGWNSLPSARRASVSGNFPRGSLSTRYIWRLASLMLKNCDNILYLADADFVDNKGNECQVTVLITRHDLVVVNKSEDKVYKMFALKELSLGEDLGDDNCLRISYSVGHQQKYMSETPSERLEMDHEMRSRVEQYVISSSGLVSLDGDNQGVVQGNYSIDFSVNSLNFYLRNDERNYLRSLVRIVKRQSQGIDFTVL</sequence>
<evidence type="ECO:0000256" key="1">
    <source>
        <dbReference type="ARBA" id="ARBA00022448"/>
    </source>
</evidence>
<evidence type="ECO:0000313" key="5">
    <source>
        <dbReference type="RefSeq" id="XP_011312615.1"/>
    </source>
</evidence>
<dbReference type="OrthoDB" id="445152at2759"/>
<dbReference type="InterPro" id="IPR026854">
    <property type="entry name" value="VPS13_N"/>
</dbReference>
<dbReference type="Proteomes" id="UP000694866">
    <property type="component" value="Unplaced"/>
</dbReference>
<evidence type="ECO:0000256" key="2">
    <source>
        <dbReference type="SAM" id="MobiDB-lite"/>
    </source>
</evidence>
<dbReference type="InterPro" id="IPR039782">
    <property type="entry name" value="VPS13B"/>
</dbReference>
<gene>
    <name evidence="5" type="primary">Vps13B</name>
</gene>
<accession>A0A9R1TNX6</accession>
<evidence type="ECO:0000313" key="4">
    <source>
        <dbReference type="Proteomes" id="UP000694866"/>
    </source>
</evidence>
<dbReference type="PANTHER" id="PTHR12517:SF0">
    <property type="entry name" value="INTERMEMBRANE LIPID TRANSFER PROTEIN VPS13B"/>
    <property type="match status" value="1"/>
</dbReference>
<dbReference type="RefSeq" id="XP_011312615.1">
    <property type="nucleotide sequence ID" value="XM_011314313.1"/>
</dbReference>
<proteinExistence type="predicted"/>
<dbReference type="Pfam" id="PF12624">
    <property type="entry name" value="VPS13_N"/>
    <property type="match status" value="1"/>
</dbReference>
<feature type="region of interest" description="Disordered" evidence="2">
    <location>
        <begin position="1145"/>
        <end position="1166"/>
    </location>
</feature>
<feature type="domain" description="Chorein N-terminal" evidence="3">
    <location>
        <begin position="4"/>
        <end position="265"/>
    </location>
</feature>
<feature type="region of interest" description="Disordered" evidence="2">
    <location>
        <begin position="876"/>
        <end position="905"/>
    </location>
</feature>
<protein>
    <submittedName>
        <fullName evidence="5">Vacuolar protein sorting-associated protein 13B isoform X1</fullName>
    </submittedName>
</protein>
<keyword evidence="1" id="KW-0813">Transport</keyword>